<keyword evidence="1" id="KW-0812">Transmembrane</keyword>
<organism evidence="2 3">
    <name type="scientific">Lentilactobacillus parafarraginis</name>
    <dbReference type="NCBI Taxonomy" id="390842"/>
    <lineage>
        <taxon>Bacteria</taxon>
        <taxon>Bacillati</taxon>
        <taxon>Bacillota</taxon>
        <taxon>Bacilli</taxon>
        <taxon>Lactobacillales</taxon>
        <taxon>Lactobacillaceae</taxon>
        <taxon>Lentilactobacillus</taxon>
    </lineage>
</organism>
<sequence>MDQVQYIIVNAIYILHRKWGLFMKLLEKWLFGLNGPVDEAQARELSHIGSKGLMLSLILNIVILVVSFILDVLQRTIGFQTILIAFMLMIVSGYITVLLNNSLSSSYEIYSEKAFKNVIKKLKIKTIVQTIFAFVVFNIIFSLGSAYILNESVSAFDLLASTVICLAYGFGMYAWNRSKIRKEY</sequence>
<proteinExistence type="predicted"/>
<dbReference type="AlphaFoldDB" id="A0A5R9CHG4"/>
<accession>A0A5R9CHG4</accession>
<dbReference type="Proteomes" id="UP000305100">
    <property type="component" value="Unassembled WGS sequence"/>
</dbReference>
<keyword evidence="1" id="KW-1133">Transmembrane helix</keyword>
<protein>
    <submittedName>
        <fullName evidence="2">DUF3278 domain-containing protein</fullName>
    </submittedName>
</protein>
<dbReference type="InterPro" id="IPR021697">
    <property type="entry name" value="DUF3278"/>
</dbReference>
<name>A0A5R9CHG4_9LACO</name>
<keyword evidence="1" id="KW-0472">Membrane</keyword>
<feature type="transmembrane region" description="Helical" evidence="1">
    <location>
        <begin position="124"/>
        <end position="149"/>
    </location>
</feature>
<dbReference type="EMBL" id="VBSX01000065">
    <property type="protein sequence ID" value="TLQ14593.1"/>
    <property type="molecule type" value="Genomic_DNA"/>
</dbReference>
<evidence type="ECO:0000256" key="1">
    <source>
        <dbReference type="SAM" id="Phobius"/>
    </source>
</evidence>
<gene>
    <name evidence="2" type="ORF">FEZ41_14125</name>
</gene>
<dbReference type="Pfam" id="PF11683">
    <property type="entry name" value="DUF3278"/>
    <property type="match status" value="1"/>
</dbReference>
<reference evidence="2 3" key="1">
    <citation type="submission" date="2019-05" db="EMBL/GenBank/DDBJ databases">
        <title>The metagenome of a microbial culture collection derived from dairy environment covers the genomic content of the human microbiome.</title>
        <authorList>
            <person name="Roder T."/>
            <person name="Wuthrich D."/>
            <person name="Sattari Z."/>
            <person name="Von Ah U."/>
            <person name="Bar C."/>
            <person name="Ronchi F."/>
            <person name="Macpherson A.J."/>
            <person name="Ganal-Vonarburg S.C."/>
            <person name="Bruggmann R."/>
            <person name="Vergeres G."/>
        </authorList>
    </citation>
    <scope>NUCLEOTIDE SEQUENCE [LARGE SCALE GENOMIC DNA]</scope>
    <source>
        <strain evidence="2 3">FAM 1079</strain>
    </source>
</reference>
<comment type="caution">
    <text evidence="2">The sequence shown here is derived from an EMBL/GenBank/DDBJ whole genome shotgun (WGS) entry which is preliminary data.</text>
</comment>
<feature type="transmembrane region" description="Helical" evidence="1">
    <location>
        <begin position="155"/>
        <end position="175"/>
    </location>
</feature>
<feature type="transmembrane region" description="Helical" evidence="1">
    <location>
        <begin position="82"/>
        <end position="103"/>
    </location>
</feature>
<feature type="transmembrane region" description="Helical" evidence="1">
    <location>
        <begin position="52"/>
        <end position="70"/>
    </location>
</feature>
<evidence type="ECO:0000313" key="3">
    <source>
        <dbReference type="Proteomes" id="UP000305100"/>
    </source>
</evidence>
<evidence type="ECO:0000313" key="2">
    <source>
        <dbReference type="EMBL" id="TLQ14593.1"/>
    </source>
</evidence>